<dbReference type="InterPro" id="IPR029052">
    <property type="entry name" value="Metallo-depent_PP-like"/>
</dbReference>
<evidence type="ECO:0000313" key="3">
    <source>
        <dbReference type="EMBL" id="CAK0910172.1"/>
    </source>
</evidence>
<accession>A0ABN9YHC4</accession>
<dbReference type="Gene3D" id="3.60.21.10">
    <property type="match status" value="1"/>
</dbReference>
<dbReference type="EMBL" id="CAUYUJ010022337">
    <property type="protein sequence ID" value="CAK0910172.1"/>
    <property type="molecule type" value="Genomic_DNA"/>
</dbReference>
<dbReference type="SUPFAM" id="SSF56300">
    <property type="entry name" value="Metallo-dependent phosphatases"/>
    <property type="match status" value="1"/>
</dbReference>
<sequence>MLDISHRESSATRACLCSLSAMFCNLELGRRIRITRPRLLGVSASWSGRRTSWIQTSSTPSTRKTRRRTTSARRRTTTRSRSPAPQWGRAGCGSHGEDWFGKLWKEQREWLDDVVPASTAEWRIVVTHFPPCWGAPDWKKLAPKHEFDLVIAGHRHIQDPDMHAPGDERKTVWHADPNESCTMISSIPLSGSSLAVAVA</sequence>
<protein>
    <recommendedName>
        <fullName evidence="2">Calcineurin-like phosphoesterase domain-containing protein</fullName>
    </recommendedName>
</protein>
<comment type="caution">
    <text evidence="3">The sequence shown here is derived from an EMBL/GenBank/DDBJ whole genome shotgun (WGS) entry which is preliminary data.</text>
</comment>
<dbReference type="Pfam" id="PF00149">
    <property type="entry name" value="Metallophos"/>
    <property type="match status" value="1"/>
</dbReference>
<feature type="region of interest" description="Disordered" evidence="1">
    <location>
        <begin position="53"/>
        <end position="93"/>
    </location>
</feature>
<gene>
    <name evidence="3" type="ORF">PCOR1329_LOCUS84410</name>
</gene>
<proteinExistence type="predicted"/>
<dbReference type="Proteomes" id="UP001189429">
    <property type="component" value="Unassembled WGS sequence"/>
</dbReference>
<reference evidence="3" key="1">
    <citation type="submission" date="2023-10" db="EMBL/GenBank/DDBJ databases">
        <authorList>
            <person name="Chen Y."/>
            <person name="Shah S."/>
            <person name="Dougan E. K."/>
            <person name="Thang M."/>
            <person name="Chan C."/>
        </authorList>
    </citation>
    <scope>NUCLEOTIDE SEQUENCE [LARGE SCALE GENOMIC DNA]</scope>
</reference>
<feature type="domain" description="Calcineurin-like phosphoesterase" evidence="2">
    <location>
        <begin position="108"/>
        <end position="157"/>
    </location>
</feature>
<dbReference type="InterPro" id="IPR004843">
    <property type="entry name" value="Calcineurin-like_PHP"/>
</dbReference>
<evidence type="ECO:0000259" key="2">
    <source>
        <dbReference type="Pfam" id="PF00149"/>
    </source>
</evidence>
<evidence type="ECO:0000313" key="4">
    <source>
        <dbReference type="Proteomes" id="UP001189429"/>
    </source>
</evidence>
<organism evidence="3 4">
    <name type="scientific">Prorocentrum cordatum</name>
    <dbReference type="NCBI Taxonomy" id="2364126"/>
    <lineage>
        <taxon>Eukaryota</taxon>
        <taxon>Sar</taxon>
        <taxon>Alveolata</taxon>
        <taxon>Dinophyceae</taxon>
        <taxon>Prorocentrales</taxon>
        <taxon>Prorocentraceae</taxon>
        <taxon>Prorocentrum</taxon>
    </lineage>
</organism>
<keyword evidence="4" id="KW-1185">Reference proteome</keyword>
<name>A0ABN9YHC4_9DINO</name>
<evidence type="ECO:0000256" key="1">
    <source>
        <dbReference type="SAM" id="MobiDB-lite"/>
    </source>
</evidence>
<feature type="compositionally biased region" description="Basic residues" evidence="1">
    <location>
        <begin position="63"/>
        <end position="78"/>
    </location>
</feature>